<evidence type="ECO:0000313" key="29">
    <source>
        <dbReference type="EMBL" id="HAE5386735.1"/>
    </source>
</evidence>
<dbReference type="EMBL" id="DAASGE010000037">
    <property type="protein sequence ID" value="HAE5384349.1"/>
    <property type="molecule type" value="Genomic_DNA"/>
</dbReference>
<protein>
    <submittedName>
        <fullName evidence="38">RloB domain-containing protein</fullName>
    </submittedName>
</protein>
<evidence type="ECO:0000313" key="34">
    <source>
        <dbReference type="EMBL" id="HAE7170815.1"/>
    </source>
</evidence>
<dbReference type="EMBL" id="DAAGLD010000023">
    <property type="protein sequence ID" value="HAB3515934.1"/>
    <property type="molecule type" value="Genomic_DNA"/>
</dbReference>
<dbReference type="EMBL" id="DAAWFM010000035">
    <property type="protein sequence ID" value="HAF7672325.1"/>
    <property type="molecule type" value="Genomic_DNA"/>
</dbReference>
<evidence type="ECO:0000313" key="12">
    <source>
        <dbReference type="EMBL" id="HAE3479127.1"/>
    </source>
</evidence>
<evidence type="ECO:0000313" key="51">
    <source>
        <dbReference type="EMBL" id="HAF7699739.1"/>
    </source>
</evidence>
<evidence type="ECO:0000313" key="33">
    <source>
        <dbReference type="EMBL" id="HAE5492014.1"/>
    </source>
</evidence>
<dbReference type="EMBL" id="DAATQL010000034">
    <property type="protein sequence ID" value="HAE9662016.1"/>
    <property type="molecule type" value="Genomic_DNA"/>
</dbReference>
<evidence type="ECO:0000313" key="55">
    <source>
        <dbReference type="EMBL" id="TWX00223.1"/>
    </source>
</evidence>
<evidence type="ECO:0000313" key="19">
    <source>
        <dbReference type="EMBL" id="HAE4472285.1"/>
    </source>
</evidence>
<sequence length="239" mass="27099">MGSEDLFKKKRGPKTAKDLARRNAVKSPLAKILIVCEGKKTEPNYFEDLINHYELLTASVIDVTGECGSSPMCVVRHAKEKHKEMTEKGAPYDQIFVVIDKDAHTDYVAALDALRRSKPSSSWFTVNSVPCFEYWLLLHYTYSTKAFRNLPGNSSGNQIVSELKKYIKNYEKGAKGIFHKTLNALESKDLNEVVLRAKRSLQAAEASDTDNPSTKVFELVERLIQLKKQIESNRKQKRS</sequence>
<evidence type="ECO:0000313" key="17">
    <source>
        <dbReference type="EMBL" id="HAE4450609.1"/>
    </source>
</evidence>
<evidence type="ECO:0000313" key="5">
    <source>
        <dbReference type="EMBL" id="HAB6756809.1"/>
    </source>
</evidence>
<dbReference type="EMBL" id="DAASFC010000046">
    <property type="protein sequence ID" value="HAE5259128.1"/>
    <property type="molecule type" value="Genomic_DNA"/>
</dbReference>
<evidence type="ECO:0000313" key="53">
    <source>
        <dbReference type="EMBL" id="TWO67094.1"/>
    </source>
</evidence>
<dbReference type="EMBL" id="DAASFH010000006">
    <property type="protein sequence ID" value="HAE5279371.1"/>
    <property type="molecule type" value="Genomic_DNA"/>
</dbReference>
<dbReference type="EMBL" id="RSBM03000001">
    <property type="protein sequence ID" value="TWO67094.1"/>
    <property type="molecule type" value="Genomic_DNA"/>
</dbReference>
<dbReference type="EMBL" id="DAARYI010000042">
    <property type="protein sequence ID" value="HAE4450609.1"/>
    <property type="molecule type" value="Genomic_DNA"/>
</dbReference>
<dbReference type="EMBL" id="DAARTK010000041">
    <property type="protein sequence ID" value="HAE3867704.1"/>
    <property type="molecule type" value="Genomic_DNA"/>
</dbReference>
<dbReference type="InterPro" id="IPR025591">
    <property type="entry name" value="RloB"/>
</dbReference>
<evidence type="ECO:0000313" key="46">
    <source>
        <dbReference type="EMBL" id="HAF1357004.1"/>
    </source>
</evidence>
<dbReference type="AlphaFoldDB" id="A0A3R8U7G4"/>
<evidence type="ECO:0000313" key="27">
    <source>
        <dbReference type="EMBL" id="HAE5368641.1"/>
    </source>
</evidence>
<evidence type="ECO:0000313" key="40">
    <source>
        <dbReference type="EMBL" id="HAE9662016.1"/>
    </source>
</evidence>
<name>A0A3R8U7G4_SALEB</name>
<evidence type="ECO:0000313" key="21">
    <source>
        <dbReference type="EMBL" id="HAE4873986.1"/>
    </source>
</evidence>
<dbReference type="EMBL" id="DAASFG010000028">
    <property type="protein sequence ID" value="HAE5275953.1"/>
    <property type="molecule type" value="Genomic_DNA"/>
</dbReference>
<evidence type="ECO:0000256" key="1">
    <source>
        <dbReference type="SAM" id="MobiDB-lite"/>
    </source>
</evidence>
<comment type="caution">
    <text evidence="38">The sequence shown here is derived from an EMBL/GenBank/DDBJ whole genome shotgun (WGS) entry which is preliminary data.</text>
</comment>
<dbReference type="EMBL" id="DAAWFI010000080">
    <property type="protein sequence ID" value="HAF7656179.1"/>
    <property type="molecule type" value="Genomic_DNA"/>
</dbReference>
<dbReference type="EMBL" id="DAASFZ010000025">
    <property type="protein sequence ID" value="HAE5362611.1"/>
    <property type="molecule type" value="Genomic_DNA"/>
</dbReference>
<evidence type="ECO:0000313" key="50">
    <source>
        <dbReference type="EMBL" id="HAF7679037.1"/>
    </source>
</evidence>
<dbReference type="EMBL" id="DAAUEI010000078">
    <property type="protein sequence ID" value="HAF1341938.1"/>
    <property type="molecule type" value="Genomic_DNA"/>
</dbReference>
<dbReference type="EMBL" id="DAARTX010000028">
    <property type="protein sequence ID" value="HAE3922721.1"/>
    <property type="molecule type" value="Genomic_DNA"/>
</dbReference>
<dbReference type="EMBL" id="DAASBT010000088">
    <property type="protein sequence ID" value="HAE4869447.1"/>
    <property type="molecule type" value="Genomic_DNA"/>
</dbReference>
<evidence type="ECO:0000313" key="13">
    <source>
        <dbReference type="EMBL" id="HAE3723216.1"/>
    </source>
</evidence>
<evidence type="ECO:0000313" key="32">
    <source>
        <dbReference type="EMBL" id="HAE5477522.1"/>
    </source>
</evidence>
<dbReference type="EMBL" id="DAATQI010000029">
    <property type="protein sequence ID" value="HAE9597086.1"/>
    <property type="molecule type" value="Genomic_DNA"/>
</dbReference>
<evidence type="ECO:0000313" key="11">
    <source>
        <dbReference type="EMBL" id="HAE3185702.1"/>
    </source>
</evidence>
<evidence type="ECO:0000313" key="47">
    <source>
        <dbReference type="EMBL" id="HAF7133296.1"/>
    </source>
</evidence>
<dbReference type="EMBL" id="DAASGS010000040">
    <property type="protein sequence ID" value="HAE5466997.1"/>
    <property type="molecule type" value="Genomic_DNA"/>
</dbReference>
<dbReference type="EMBL" id="DAAROF010000023">
    <property type="protein sequence ID" value="HAE3185702.1"/>
    <property type="molecule type" value="Genomic_DNA"/>
</dbReference>
<reference evidence="54" key="4">
    <citation type="submission" date="2019-07" db="EMBL/GenBank/DDBJ databases">
        <title>Antibiotic resistance of municipal wastewater Salmonella isolates.</title>
        <authorList>
            <person name="Diemert S."/>
        </authorList>
    </citation>
    <scope>NUCLEOTIDE SEQUENCE</scope>
    <source>
        <strain evidence="55">HIY0011</strain>
        <strain evidence="54">HIY0033</strain>
    </source>
</reference>
<proteinExistence type="predicted"/>
<evidence type="ECO:0000313" key="31">
    <source>
        <dbReference type="EMBL" id="HAE5466997.1"/>
    </source>
</evidence>
<dbReference type="EMBL" id="DAAUEG010000040">
    <property type="protein sequence ID" value="HAF1331166.1"/>
    <property type="molecule type" value="Genomic_DNA"/>
</dbReference>
<accession>A0A3R8U7G4</accession>
<evidence type="ECO:0000313" key="45">
    <source>
        <dbReference type="EMBL" id="HAF1341938.1"/>
    </source>
</evidence>
<reference evidence="38" key="2">
    <citation type="submission" date="2018-07" db="EMBL/GenBank/DDBJ databases">
        <authorList>
            <consortium name="NCBI Pathogen Detection Project"/>
        </authorList>
    </citation>
    <scope>NUCLEOTIDE SEQUENCE</scope>
    <source>
        <strain evidence="38">Salmonella enterica</strain>
    </source>
</reference>
<evidence type="ECO:0000313" key="10">
    <source>
        <dbReference type="EMBL" id="HAE3136131.1"/>
    </source>
</evidence>
<evidence type="ECO:0000313" key="16">
    <source>
        <dbReference type="EMBL" id="HAE4217250.1"/>
    </source>
</evidence>
<dbReference type="EMBL" id="DAATQM010000034">
    <property type="protein sequence ID" value="HAE9620660.1"/>
    <property type="molecule type" value="Genomic_DNA"/>
</dbReference>
<evidence type="ECO:0000313" key="30">
    <source>
        <dbReference type="EMBL" id="HAE5404954.1"/>
    </source>
</evidence>
<dbReference type="EMBL" id="DAAUEM010000011">
    <property type="protein sequence ID" value="HAF1357004.1"/>
    <property type="molecule type" value="Genomic_DNA"/>
</dbReference>
<evidence type="ECO:0000313" key="26">
    <source>
        <dbReference type="EMBL" id="HAE5362611.1"/>
    </source>
</evidence>
<dbReference type="EMBL" id="DAATQP010000046">
    <property type="protein sequence ID" value="HAE9635366.1"/>
    <property type="molecule type" value="Genomic_DNA"/>
</dbReference>
<dbReference type="EMBL" id="DAAHNP010000044">
    <property type="protein sequence ID" value="HAB6738828.1"/>
    <property type="molecule type" value="Genomic_DNA"/>
</dbReference>
<dbReference type="EMBL" id="DAATQA010000041">
    <property type="protein sequence ID" value="HAE9713887.1"/>
    <property type="molecule type" value="Genomic_DNA"/>
</dbReference>
<dbReference type="EMBL" id="DAASGF010000017">
    <property type="protein sequence ID" value="HAE5386735.1"/>
    <property type="molecule type" value="Genomic_DNA"/>
</dbReference>
<dbReference type="EMBL" id="DAASBX010000099">
    <property type="protein sequence ID" value="HAE4873986.1"/>
    <property type="molecule type" value="Genomic_DNA"/>
</dbReference>
<evidence type="ECO:0000313" key="3">
    <source>
        <dbReference type="EMBL" id="HAB3515934.1"/>
    </source>
</evidence>
<dbReference type="RefSeq" id="WP_053444895.1">
    <property type="nucleotide sequence ID" value="NZ_MXXO01000015.1"/>
</dbReference>
<evidence type="ECO:0000313" key="48">
    <source>
        <dbReference type="EMBL" id="HAF7656179.1"/>
    </source>
</evidence>
<evidence type="ECO:0000313" key="2">
    <source>
        <dbReference type="EMBL" id="HAB1451693.1"/>
    </source>
</evidence>
<dbReference type="EMBL" id="DAASGA010000042">
    <property type="protein sequence ID" value="HAE5368641.1"/>
    <property type="molecule type" value="Genomic_DNA"/>
</dbReference>
<dbReference type="EMBL" id="DAAHNU010000040">
    <property type="protein sequence ID" value="HAB6756809.1"/>
    <property type="molecule type" value="Genomic_DNA"/>
</dbReference>
<dbReference type="EMBL" id="DAASGI010000016">
    <property type="protein sequence ID" value="HAE5404954.1"/>
    <property type="molecule type" value="Genomic_DNA"/>
</dbReference>
<evidence type="ECO:0000313" key="4">
    <source>
        <dbReference type="EMBL" id="HAB6738828.1"/>
    </source>
</evidence>
<evidence type="ECO:0000313" key="44">
    <source>
        <dbReference type="EMBL" id="HAF1331166.1"/>
    </source>
</evidence>
<evidence type="ECO:0000313" key="35">
    <source>
        <dbReference type="EMBL" id="HAE7226570.1"/>
    </source>
</evidence>
<dbReference type="EMBL" id="DAARNP010000058">
    <property type="protein sequence ID" value="HAE3136131.1"/>
    <property type="molecule type" value="Genomic_DNA"/>
</dbReference>
<evidence type="ECO:0000313" key="54">
    <source>
        <dbReference type="EMBL" id="TWW92129.1"/>
    </source>
</evidence>
<evidence type="ECO:0000313" key="49">
    <source>
        <dbReference type="EMBL" id="HAF7672325.1"/>
    </source>
</evidence>
<dbReference type="EMBL" id="DAARYJ010000092">
    <property type="protein sequence ID" value="HAE4456752.1"/>
    <property type="molecule type" value="Genomic_DNA"/>
</dbReference>
<dbReference type="EMBL" id="DAAWIJ010000025">
    <property type="protein sequence ID" value="HAF8019258.1"/>
    <property type="molecule type" value="Genomic_DNA"/>
</dbReference>
<evidence type="ECO:0000313" key="8">
    <source>
        <dbReference type="EMBL" id="HAE2871135.1"/>
    </source>
</evidence>
<reference evidence="53" key="3">
    <citation type="journal article" date="2019" name="Appl. Environ. Microbiol.">
        <title>Clinically Unreported Salmonellosis Outbreak Detected via Comparative Genomic Analysis of Municipal Wastewater Salmonella Isolates.</title>
        <authorList>
            <person name="Diemert S."/>
            <person name="Yan T."/>
        </authorList>
    </citation>
    <scope>NUCLEOTIDE SEQUENCE</scope>
    <source>
        <strain evidence="54">HIY0033</strain>
        <strain evidence="53">HIY0081</strain>
    </source>
</reference>
<evidence type="ECO:0000313" key="22">
    <source>
        <dbReference type="EMBL" id="HAE4892901.1"/>
    </source>
</evidence>
<dbReference type="EMBL" id="DAARQD010000010">
    <property type="protein sequence ID" value="HAE3479127.1"/>
    <property type="molecule type" value="Genomic_DNA"/>
</dbReference>
<evidence type="ECO:0000313" key="20">
    <source>
        <dbReference type="EMBL" id="HAE4869447.1"/>
    </source>
</evidence>
<evidence type="ECO:0000313" key="38">
    <source>
        <dbReference type="EMBL" id="HAE9620660.1"/>
    </source>
</evidence>
<dbReference type="EMBL" id="DAARMV010000028">
    <property type="protein sequence ID" value="HAE3082860.1"/>
    <property type="molecule type" value="Genomic_DNA"/>
</dbReference>
<dbReference type="EMBL" id="DAARKA010000004">
    <property type="protein sequence ID" value="HAE2747327.1"/>
    <property type="molecule type" value="Genomic_DNA"/>
</dbReference>
<dbReference type="EMBL" id="DAAWFN010000078">
    <property type="protein sequence ID" value="HAF7679037.1"/>
    <property type="molecule type" value="Genomic_DNA"/>
</dbReference>
<evidence type="ECO:0000313" key="18">
    <source>
        <dbReference type="EMBL" id="HAE4456752.1"/>
    </source>
</evidence>
<organism evidence="38">
    <name type="scientific">Salmonella enterica subsp. enterica serovar Java</name>
    <dbReference type="NCBI Taxonomy" id="224729"/>
    <lineage>
        <taxon>Bacteria</taxon>
        <taxon>Pseudomonadati</taxon>
        <taxon>Pseudomonadota</taxon>
        <taxon>Gammaproteobacteria</taxon>
        <taxon>Enterobacterales</taxon>
        <taxon>Enterobacteriaceae</taxon>
        <taxon>Salmonella</taxon>
    </lineage>
</organism>
<evidence type="ECO:0000313" key="7">
    <source>
        <dbReference type="EMBL" id="HAE2747327.1"/>
    </source>
</evidence>
<dbReference type="EMBL" id="DAARKS010000005">
    <property type="protein sequence ID" value="HAE2871135.1"/>
    <property type="molecule type" value="Genomic_DNA"/>
</dbReference>
<evidence type="ECO:0000313" key="41">
    <source>
        <dbReference type="EMBL" id="HAE9710784.1"/>
    </source>
</evidence>
<evidence type="ECO:0000313" key="36">
    <source>
        <dbReference type="EMBL" id="HAE7883940.1"/>
    </source>
</evidence>
<dbReference type="EMBL" id="DAASHA010000056">
    <property type="protein sequence ID" value="HAE5492014.1"/>
    <property type="molecule type" value="Genomic_DNA"/>
</dbReference>
<evidence type="ECO:0000313" key="39">
    <source>
        <dbReference type="EMBL" id="HAE9635366.1"/>
    </source>
</evidence>
<dbReference type="EMBL" id="DAATPX010000037">
    <property type="protein sequence ID" value="HAE9719903.1"/>
    <property type="molecule type" value="Genomic_DNA"/>
</dbReference>
<dbReference type="EMBL" id="DAASVH010000002">
    <property type="protein sequence ID" value="HAE7170815.1"/>
    <property type="molecule type" value="Genomic_DNA"/>
</dbReference>
<evidence type="ECO:0000313" key="9">
    <source>
        <dbReference type="EMBL" id="HAE3082860.1"/>
    </source>
</evidence>
<gene>
    <name evidence="55" type="ORF">EIL51_020385</name>
    <name evidence="53" type="ORF">EIL58_0000320</name>
    <name evidence="54" type="ORF">EIL68_0000320</name>
    <name evidence="6" type="ORF">G3229_003691</name>
    <name evidence="7" type="ORF">G3356_000784</name>
    <name evidence="8" type="ORF">G3379_001467</name>
    <name evidence="10" type="ORF">G3431_003589</name>
    <name evidence="9" type="ORF">G3542_001924</name>
    <name evidence="12" type="ORF">G3938_002020</name>
    <name evidence="11" type="ORF">G3943_002249</name>
    <name evidence="14" type="ORF">G4A93_003283</name>
    <name evidence="15" type="ORF">G4B07_003197</name>
    <name evidence="16" type="ORF">G4B54_002539</name>
    <name evidence="13" type="ORF">G4B91_000323</name>
    <name evidence="19" type="ORF">G4C86_001019</name>
    <name evidence="18" type="ORF">G4C90_004357</name>
    <name evidence="17" type="ORF">G4C91_002943</name>
    <name evidence="22" type="ORF">G4G13_004174</name>
    <name evidence="20" type="ORF">G4G14_004612</name>
    <name evidence="21" type="ORF">G4G15_004346</name>
    <name evidence="23" type="ORF">G4H52_004099</name>
    <name evidence="26" type="ORF">G4H53_001447</name>
    <name evidence="27" type="ORF">G4H54_003009</name>
    <name evidence="31" type="ORF">G4H57_002771</name>
    <name evidence="25" type="ORF">G4H62_000766</name>
    <name evidence="24" type="ORF">G4H66_001925</name>
    <name evidence="32" type="ORF">G4H67_004027</name>
    <name evidence="33" type="ORF">G4H69_004673</name>
    <name evidence="29" type="ORF">G4J95_001906</name>
    <name evidence="28" type="ORF">G4J96_004440</name>
    <name evidence="30" type="ORF">G4J98_001878</name>
    <name evidence="34" type="ORF">G4O44_000732</name>
    <name evidence="35" type="ORF">G4O61_000063</name>
    <name evidence="36" type="ORF">G4P72_002832</name>
    <name evidence="39" type="ORF">G4W04_003528</name>
    <name evidence="42" type="ORF">G4W13_002761</name>
    <name evidence="40" type="ORF">G4W17_002315</name>
    <name evidence="37" type="ORF">G4X19_001802</name>
    <name evidence="38" type="ORF">G4X21_002198</name>
    <name evidence="41" type="ORF">G4X24_004304</name>
    <name evidence="43" type="ORF">G4X29_004296</name>
    <name evidence="49" type="ORF">G9293_002472</name>
    <name evidence="50" type="ORF">G9295_004550</name>
    <name evidence="48" type="ORF">G9296_004399</name>
    <name evidence="51" type="ORF">G9315_001650</name>
    <name evidence="52" type="ORF">G9383_001802</name>
    <name evidence="46" type="ORF">G9C05_001000</name>
    <name evidence="44" type="ORF">G9C50_002744</name>
    <name evidence="45" type="ORF">G9W04_004288</name>
    <name evidence="47" type="ORF">G9W84_000286</name>
    <name evidence="2" type="ORF">GI588_02785</name>
    <name evidence="3" type="ORF">GJE24_12040</name>
    <name evidence="5" type="ORF">GYI99_002929</name>
    <name evidence="4" type="ORF">GYJ06_004196</name>
</gene>
<dbReference type="EMBL" id="DAARFJ010000040">
    <property type="protein sequence ID" value="HAE2205594.1"/>
    <property type="molecule type" value="Genomic_DNA"/>
</dbReference>
<evidence type="ECO:0000313" key="6">
    <source>
        <dbReference type="EMBL" id="HAE2205594.1"/>
    </source>
</evidence>
<dbReference type="Pfam" id="PF13707">
    <property type="entry name" value="RloB"/>
    <property type="match status" value="1"/>
</dbReference>
<dbReference type="EMBL" id="DAAWFS010000027">
    <property type="protein sequence ID" value="HAF7699739.1"/>
    <property type="molecule type" value="Genomic_DNA"/>
</dbReference>
<dbReference type="EMBL" id="DAATQE010000085">
    <property type="protein sequence ID" value="HAE9710784.1"/>
    <property type="molecule type" value="Genomic_DNA"/>
</dbReference>
<feature type="region of interest" description="Disordered" evidence="1">
    <location>
        <begin position="1"/>
        <end position="20"/>
    </location>
</feature>
<dbReference type="EMBL" id="RSBO03000001">
    <property type="protein sequence ID" value="TWW92129.1"/>
    <property type="molecule type" value="Genomic_DNA"/>
</dbReference>
<evidence type="ECO:0000313" key="23">
    <source>
        <dbReference type="EMBL" id="HAE5259128.1"/>
    </source>
</evidence>
<dbReference type="EMBL" id="DAARYN010000012">
    <property type="protein sequence ID" value="HAE4472285.1"/>
    <property type="molecule type" value="Genomic_DNA"/>
</dbReference>
<dbReference type="EMBL" id="DAASVT010000001">
    <property type="protein sequence ID" value="HAE7226570.1"/>
    <property type="molecule type" value="Genomic_DNA"/>
</dbReference>
<evidence type="ECO:0000313" key="24">
    <source>
        <dbReference type="EMBL" id="HAE5275953.1"/>
    </source>
</evidence>
<evidence type="ECO:0000313" key="25">
    <source>
        <dbReference type="EMBL" id="HAE5279371.1"/>
    </source>
</evidence>
<dbReference type="EMBL" id="DAASGX010000048">
    <property type="protein sequence ID" value="HAE5477522.1"/>
    <property type="molecule type" value="Genomic_DNA"/>
</dbReference>
<dbReference type="EMBL" id="DAATBH010000036">
    <property type="protein sequence ID" value="HAE7883940.1"/>
    <property type="molecule type" value="Genomic_DNA"/>
</dbReference>
<evidence type="ECO:0000313" key="43">
    <source>
        <dbReference type="EMBL" id="HAE9719903.1"/>
    </source>
</evidence>
<evidence type="ECO:0000313" key="28">
    <source>
        <dbReference type="EMBL" id="HAE5384349.1"/>
    </source>
</evidence>
<reference evidence="38" key="1">
    <citation type="journal article" date="2018" name="Genome Biol.">
        <title>SKESA: strategic k-mer extension for scrupulous assemblies.</title>
        <authorList>
            <person name="Souvorov A."/>
            <person name="Agarwala R."/>
            <person name="Lipman D.J."/>
        </authorList>
    </citation>
    <scope>NUCLEOTIDE SEQUENCE</scope>
    <source>
        <strain evidence="38">Salmonella enterica</strain>
    </source>
</reference>
<dbReference type="EMBL" id="DAARWJ010000038">
    <property type="protein sequence ID" value="HAE4217250.1"/>
    <property type="molecule type" value="Genomic_DNA"/>
</dbReference>
<evidence type="ECO:0000313" key="52">
    <source>
        <dbReference type="EMBL" id="HAF8019258.1"/>
    </source>
</evidence>
<evidence type="ECO:0000313" key="14">
    <source>
        <dbReference type="EMBL" id="HAE3867704.1"/>
    </source>
</evidence>
<evidence type="ECO:0000313" key="15">
    <source>
        <dbReference type="EMBL" id="HAE3922721.1"/>
    </source>
</evidence>
<evidence type="ECO:0000313" key="37">
    <source>
        <dbReference type="EMBL" id="HAE9597086.1"/>
    </source>
</evidence>
<dbReference type="EMBL" id="DAAWAZ010000002">
    <property type="protein sequence ID" value="HAF7133296.1"/>
    <property type="molecule type" value="Genomic_DNA"/>
</dbReference>
<dbReference type="EMBL" id="RSBV02000018">
    <property type="protein sequence ID" value="TWX00223.1"/>
    <property type="molecule type" value="Genomic_DNA"/>
</dbReference>
<dbReference type="EMBL" id="DAAFTP010000003">
    <property type="protein sequence ID" value="HAB1451693.1"/>
    <property type="molecule type" value="Genomic_DNA"/>
</dbReference>
<evidence type="ECO:0000313" key="42">
    <source>
        <dbReference type="EMBL" id="HAE9713887.1"/>
    </source>
</evidence>
<dbReference type="EMBL" id="DAARSF010000002">
    <property type="protein sequence ID" value="HAE3723216.1"/>
    <property type="molecule type" value="Genomic_DNA"/>
</dbReference>
<dbReference type="EMBL" id="DAASCA010000118">
    <property type="protein sequence ID" value="HAE4892901.1"/>
    <property type="molecule type" value="Genomic_DNA"/>
</dbReference>